<dbReference type="Proteomes" id="UP000266721">
    <property type="component" value="Unassembled WGS sequence"/>
</dbReference>
<dbReference type="InterPro" id="IPR009060">
    <property type="entry name" value="UBA-like_sf"/>
</dbReference>
<dbReference type="GO" id="GO:0006623">
    <property type="term" value="P:protein targeting to vacuole"/>
    <property type="evidence" value="ECO:0007669"/>
    <property type="project" value="TreeGrafter"/>
</dbReference>
<keyword evidence="3" id="KW-1185">Reference proteome</keyword>
<dbReference type="InterPro" id="IPR026847">
    <property type="entry name" value="VPS13"/>
</dbReference>
<evidence type="ECO:0000313" key="3">
    <source>
        <dbReference type="Proteomes" id="UP000266721"/>
    </source>
</evidence>
<dbReference type="Gene3D" id="1.10.8.10">
    <property type="entry name" value="DNA helicase RuvA subunit, C-terminal domain"/>
    <property type="match status" value="1"/>
</dbReference>
<organism evidence="2 3">
    <name type="scientific">Mytilus galloprovincialis</name>
    <name type="common">Mediterranean mussel</name>
    <dbReference type="NCBI Taxonomy" id="29158"/>
    <lineage>
        <taxon>Eukaryota</taxon>
        <taxon>Metazoa</taxon>
        <taxon>Spiralia</taxon>
        <taxon>Lophotrochozoa</taxon>
        <taxon>Mollusca</taxon>
        <taxon>Bivalvia</taxon>
        <taxon>Autobranchia</taxon>
        <taxon>Pteriomorphia</taxon>
        <taxon>Mytilida</taxon>
        <taxon>Mytiloidea</taxon>
        <taxon>Mytilidae</taxon>
        <taxon>Mytilinae</taxon>
        <taxon>Mytilus</taxon>
    </lineage>
</organism>
<dbReference type="PANTHER" id="PTHR16166:SF141">
    <property type="entry name" value="INTERMEMBRANE LIPID TRANSFER PROTEIN VPS13D"/>
    <property type="match status" value="1"/>
</dbReference>
<dbReference type="EMBL" id="KV602123">
    <property type="protein sequence ID" value="OPL20699.1"/>
    <property type="molecule type" value="Genomic_DNA"/>
</dbReference>
<dbReference type="PANTHER" id="PTHR16166">
    <property type="entry name" value="VACUOLAR PROTEIN SORTING-ASSOCIATED PROTEIN VPS13"/>
    <property type="match status" value="1"/>
</dbReference>
<accession>A0A409V6Y9</accession>
<proteinExistence type="predicted"/>
<feature type="domain" description="UBA" evidence="1">
    <location>
        <begin position="109"/>
        <end position="149"/>
    </location>
</feature>
<reference evidence="2 3" key="1">
    <citation type="journal article" date="2016" name="PLoS ONE">
        <title>A First Insight into the Genome of the Filter-Feeder Mussel Mytilus galloprovincialis.</title>
        <authorList>
            <person name="Murgarella M."/>
            <person name="Puiu D."/>
            <person name="Novoa B."/>
            <person name="Figueras A."/>
            <person name="Posada D."/>
            <person name="Canchaya C."/>
        </authorList>
    </citation>
    <scope>NUCLEOTIDE SEQUENCE [LARGE SCALE GENOMIC DNA]</scope>
    <source>
        <tissue evidence="2">Muscle</tissue>
    </source>
</reference>
<dbReference type="Pfam" id="PF25033">
    <property type="entry name" value="VPS13_M"/>
    <property type="match status" value="1"/>
</dbReference>
<name>A0A409V6Y9_MYTGA</name>
<evidence type="ECO:0000313" key="2">
    <source>
        <dbReference type="EMBL" id="OPL20699.1"/>
    </source>
</evidence>
<dbReference type="InterPro" id="IPR015940">
    <property type="entry name" value="UBA"/>
</dbReference>
<feature type="non-terminal residue" evidence="2">
    <location>
        <position position="1"/>
    </location>
</feature>
<dbReference type="InterPro" id="IPR056747">
    <property type="entry name" value="VPS13-like_M"/>
</dbReference>
<dbReference type="AlphaFoldDB" id="A0A409V6Y9"/>
<dbReference type="SUPFAM" id="SSF46934">
    <property type="entry name" value="UBA-like"/>
    <property type="match status" value="1"/>
</dbReference>
<dbReference type="PROSITE" id="PS50030">
    <property type="entry name" value="UBA"/>
    <property type="match status" value="1"/>
</dbReference>
<gene>
    <name evidence="2" type="ORF">AM593_10380</name>
</gene>
<dbReference type="GO" id="GO:0045053">
    <property type="term" value="P:protein retention in Golgi apparatus"/>
    <property type="evidence" value="ECO:0007669"/>
    <property type="project" value="TreeGrafter"/>
</dbReference>
<sequence>LLSCSLQSIEVFSCSLLSEEETALSIIDPLMINIDLNANPLPDLNKSGSTGLLEASEIRQRNLLLEVSFNTMNIRLSYLDMKMFLAILNSLPDQALKAKNRESQTVPSKYPSNKMKCLKDLGFAEEECEKSLDECNGDLTEAALWLTAHGKPLPVEKKEGGLKLTSIELKASCVCLCFIDDCKDSDVPLAELSFNNINVNQKLQNVMEGQARFSLMGDYYNRELSGWEPFIEPWRCSTEWRQYELKGDIKKDLQINAPDVLNISITRTFLDLYNKTKDKWTEDYYRQVP</sequence>
<evidence type="ECO:0000259" key="1">
    <source>
        <dbReference type="PROSITE" id="PS50030"/>
    </source>
</evidence>
<dbReference type="GO" id="GO:0007005">
    <property type="term" value="P:mitochondrion organization"/>
    <property type="evidence" value="ECO:0007669"/>
    <property type="project" value="TreeGrafter"/>
</dbReference>
<protein>
    <recommendedName>
        <fullName evidence="1">UBA domain-containing protein</fullName>
    </recommendedName>
</protein>